<dbReference type="RefSeq" id="WP_342853987.1">
    <property type="nucleotide sequence ID" value="NZ_JBBMRA010000003.1"/>
</dbReference>
<dbReference type="SMART" id="SM00977">
    <property type="entry name" value="TilS_C"/>
    <property type="match status" value="1"/>
</dbReference>
<dbReference type="CDD" id="cd01992">
    <property type="entry name" value="TilS_N"/>
    <property type="match status" value="1"/>
</dbReference>
<evidence type="ECO:0000313" key="11">
    <source>
        <dbReference type="Proteomes" id="UP001449225"/>
    </source>
</evidence>
<dbReference type="SUPFAM" id="SSF82829">
    <property type="entry name" value="MesJ substrate recognition domain-like"/>
    <property type="match status" value="1"/>
</dbReference>
<accession>A0ABU9TQA6</accession>
<dbReference type="EMBL" id="JBBMRA010000003">
    <property type="protein sequence ID" value="MEM5535905.1"/>
    <property type="molecule type" value="Genomic_DNA"/>
</dbReference>
<evidence type="ECO:0000256" key="7">
    <source>
        <dbReference type="ARBA" id="ARBA00048539"/>
    </source>
</evidence>
<dbReference type="Pfam" id="PF09179">
    <property type="entry name" value="TilS"/>
    <property type="match status" value="1"/>
</dbReference>
<dbReference type="InterPro" id="IPR012795">
    <property type="entry name" value="tRNA_Ile_lys_synt_N"/>
</dbReference>
<dbReference type="GO" id="GO:0032267">
    <property type="term" value="F:tRNA(Ile)-lysidine synthase activity"/>
    <property type="evidence" value="ECO:0007669"/>
    <property type="project" value="UniProtKB-EC"/>
</dbReference>
<protein>
    <recommendedName>
        <fullName evidence="8">tRNA(Ile)-lysidine synthase</fullName>
        <ecNumber evidence="8">6.3.4.19</ecNumber>
    </recommendedName>
    <alternativeName>
        <fullName evidence="8">tRNA(Ile)-2-lysyl-cytidine synthase</fullName>
    </alternativeName>
    <alternativeName>
        <fullName evidence="8">tRNA(Ile)-lysidine synthetase</fullName>
    </alternativeName>
</protein>
<dbReference type="PANTHER" id="PTHR43033:SF1">
    <property type="entry name" value="TRNA(ILE)-LYSIDINE SYNTHASE-RELATED"/>
    <property type="match status" value="1"/>
</dbReference>
<evidence type="ECO:0000256" key="8">
    <source>
        <dbReference type="HAMAP-Rule" id="MF_01161"/>
    </source>
</evidence>
<evidence type="ECO:0000256" key="4">
    <source>
        <dbReference type="ARBA" id="ARBA00022694"/>
    </source>
</evidence>
<feature type="binding site" evidence="8">
    <location>
        <begin position="40"/>
        <end position="45"/>
    </location>
    <ligand>
        <name>ATP</name>
        <dbReference type="ChEBI" id="CHEBI:30616"/>
    </ligand>
</feature>
<keyword evidence="3 8" id="KW-0436">Ligase</keyword>
<comment type="subcellular location">
    <subcellularLocation>
        <location evidence="1 8">Cytoplasm</location>
    </subcellularLocation>
</comment>
<dbReference type="HAMAP" id="MF_01161">
    <property type="entry name" value="tRNA_Ile_lys_synt"/>
    <property type="match status" value="1"/>
</dbReference>
<dbReference type="NCBIfam" id="TIGR02433">
    <property type="entry name" value="lysidine_TilS_C"/>
    <property type="match status" value="1"/>
</dbReference>
<dbReference type="InterPro" id="IPR011063">
    <property type="entry name" value="TilS/TtcA_N"/>
</dbReference>
<keyword evidence="6 8" id="KW-0067">ATP-binding</keyword>
<dbReference type="InterPro" id="IPR014729">
    <property type="entry name" value="Rossmann-like_a/b/a_fold"/>
</dbReference>
<name>A0ABU9TQA6_9GAMM</name>
<comment type="function">
    <text evidence="8">Ligates lysine onto the cytidine present at position 34 of the AUA codon-specific tRNA(Ile) that contains the anticodon CAU, in an ATP-dependent manner. Cytidine is converted to lysidine, thus changing the amino acid specificity of the tRNA from methionine to isoleucine.</text>
</comment>
<dbReference type="SUPFAM" id="SSF52402">
    <property type="entry name" value="Adenine nucleotide alpha hydrolases-like"/>
    <property type="match status" value="1"/>
</dbReference>
<organism evidence="10 11">
    <name type="scientific">Neptuniibacter pectenicola</name>
    <dbReference type="NCBI Taxonomy" id="1806669"/>
    <lineage>
        <taxon>Bacteria</taxon>
        <taxon>Pseudomonadati</taxon>
        <taxon>Pseudomonadota</taxon>
        <taxon>Gammaproteobacteria</taxon>
        <taxon>Oceanospirillales</taxon>
        <taxon>Oceanospirillaceae</taxon>
        <taxon>Neptuniibacter</taxon>
    </lineage>
</organism>
<dbReference type="Pfam" id="PF01171">
    <property type="entry name" value="ATP_bind_3"/>
    <property type="match status" value="1"/>
</dbReference>
<dbReference type="InterPro" id="IPR015262">
    <property type="entry name" value="tRNA_Ile_lys_synt_subst-bd"/>
</dbReference>
<dbReference type="Gene3D" id="3.40.50.620">
    <property type="entry name" value="HUPs"/>
    <property type="match status" value="1"/>
</dbReference>
<keyword evidence="5 8" id="KW-0547">Nucleotide-binding</keyword>
<evidence type="ECO:0000256" key="1">
    <source>
        <dbReference type="ARBA" id="ARBA00004496"/>
    </source>
</evidence>
<comment type="caution">
    <text evidence="10">The sequence shown here is derived from an EMBL/GenBank/DDBJ whole genome shotgun (WGS) entry which is preliminary data.</text>
</comment>
<keyword evidence="11" id="KW-1185">Reference proteome</keyword>
<comment type="domain">
    <text evidence="8">The N-terminal region contains the highly conserved SGGXDS motif, predicted to be a P-loop motif involved in ATP binding.</text>
</comment>
<sequence>MKSNPEAVAVLKKCERYFLQALTSISPPHVDVKRFLIAHSGGLDSQVLLALASQLLPASKLYVVHINHHLQGEASQWAEFSYRQAVSRSIRHTVMDVFPDDGSENAARDARYSAFEQIIQPGDWLLMGHHADDQAETILFRMLRGAGLLGLSGMAVTRPLGIGRLVRPLLMLSRVELEQAADFLELDYINDPSNQDIVYDRNFLRHKVLPSLKQRWPQVLERWQKNAELMAESHDLLETYLDTDLMLCVDSLGCFNLQAWEGFEPPKRRALLRHWIYRRTGHRINQNQLQVITVDVLQAKADANPVYQLGEYALRRFSGRLYLDLDGLAPLGSLRDEVPAGSEGVYDLGDATVHISAASVGLKTLSGVVIKRRKGGERCRPQGKKHSVSVKKLLQEAAIPPWYRANWPLLYVGDELVAVPSICICEGWYSEKSGFSVLWCSF</sequence>
<dbReference type="Gene3D" id="1.20.59.20">
    <property type="match status" value="1"/>
</dbReference>
<dbReference type="SUPFAM" id="SSF56037">
    <property type="entry name" value="PheT/TilS domain"/>
    <property type="match status" value="1"/>
</dbReference>
<dbReference type="PANTHER" id="PTHR43033">
    <property type="entry name" value="TRNA(ILE)-LYSIDINE SYNTHASE-RELATED"/>
    <property type="match status" value="1"/>
</dbReference>
<dbReference type="EC" id="6.3.4.19" evidence="8"/>
<dbReference type="NCBIfam" id="TIGR02432">
    <property type="entry name" value="lysidine_TilS_N"/>
    <property type="match status" value="1"/>
</dbReference>
<dbReference type="InterPro" id="IPR012796">
    <property type="entry name" value="Lysidine-tRNA-synth_C"/>
</dbReference>
<dbReference type="Pfam" id="PF11734">
    <property type="entry name" value="TilS_C"/>
    <property type="match status" value="1"/>
</dbReference>
<reference evidence="10 11" key="1">
    <citation type="submission" date="2024-03" db="EMBL/GenBank/DDBJ databases">
        <title>Community enrichment and isolation of bacterial strains for fucoidan degradation.</title>
        <authorList>
            <person name="Sichert A."/>
        </authorList>
    </citation>
    <scope>NUCLEOTIDE SEQUENCE [LARGE SCALE GENOMIC DNA]</scope>
    <source>
        <strain evidence="10 11">AS76</strain>
    </source>
</reference>
<comment type="similarity">
    <text evidence="8">Belongs to the tRNA(Ile)-lysidine synthase family.</text>
</comment>
<evidence type="ECO:0000256" key="2">
    <source>
        <dbReference type="ARBA" id="ARBA00022490"/>
    </source>
</evidence>
<keyword evidence="2 8" id="KW-0963">Cytoplasm</keyword>
<dbReference type="InterPro" id="IPR012094">
    <property type="entry name" value="tRNA_Ile_lys_synt"/>
</dbReference>
<gene>
    <name evidence="8 10" type="primary">tilS</name>
    <name evidence="10" type="ORF">WNY58_05810</name>
</gene>
<feature type="domain" description="Lysidine-tRNA(Ile) synthetase C-terminal" evidence="9">
    <location>
        <begin position="368"/>
        <end position="439"/>
    </location>
</feature>
<proteinExistence type="inferred from homology"/>
<evidence type="ECO:0000256" key="3">
    <source>
        <dbReference type="ARBA" id="ARBA00022598"/>
    </source>
</evidence>
<evidence type="ECO:0000256" key="5">
    <source>
        <dbReference type="ARBA" id="ARBA00022741"/>
    </source>
</evidence>
<comment type="catalytic activity">
    <reaction evidence="7 8">
        <text>cytidine(34) in tRNA(Ile2) + L-lysine + ATP = lysidine(34) in tRNA(Ile2) + AMP + diphosphate + H(+)</text>
        <dbReference type="Rhea" id="RHEA:43744"/>
        <dbReference type="Rhea" id="RHEA-COMP:10625"/>
        <dbReference type="Rhea" id="RHEA-COMP:10670"/>
        <dbReference type="ChEBI" id="CHEBI:15378"/>
        <dbReference type="ChEBI" id="CHEBI:30616"/>
        <dbReference type="ChEBI" id="CHEBI:32551"/>
        <dbReference type="ChEBI" id="CHEBI:33019"/>
        <dbReference type="ChEBI" id="CHEBI:82748"/>
        <dbReference type="ChEBI" id="CHEBI:83665"/>
        <dbReference type="ChEBI" id="CHEBI:456215"/>
        <dbReference type="EC" id="6.3.4.19"/>
    </reaction>
</comment>
<evidence type="ECO:0000313" key="10">
    <source>
        <dbReference type="EMBL" id="MEM5535905.1"/>
    </source>
</evidence>
<evidence type="ECO:0000259" key="9">
    <source>
        <dbReference type="SMART" id="SM00977"/>
    </source>
</evidence>
<dbReference type="Proteomes" id="UP001449225">
    <property type="component" value="Unassembled WGS sequence"/>
</dbReference>
<evidence type="ECO:0000256" key="6">
    <source>
        <dbReference type="ARBA" id="ARBA00022840"/>
    </source>
</evidence>
<keyword evidence="4 8" id="KW-0819">tRNA processing</keyword>